<evidence type="ECO:0000313" key="6">
    <source>
        <dbReference type="Proteomes" id="UP000229730"/>
    </source>
</evidence>
<dbReference type="EMBL" id="PDEM01000007">
    <property type="protein sequence ID" value="PHZ86495.1"/>
    <property type="molecule type" value="Genomic_DNA"/>
</dbReference>
<keyword evidence="2 5" id="KW-0808">Transferase</keyword>
<proteinExistence type="predicted"/>
<reference evidence="5 6" key="1">
    <citation type="submission" date="2017-10" db="EMBL/GenBank/DDBJ databases">
        <title>Frigbacter circumglobatus gen. nov. sp. nov., isolated from sediment cultured in situ.</title>
        <authorList>
            <person name="Zhao Z."/>
        </authorList>
    </citation>
    <scope>NUCLEOTIDE SEQUENCE [LARGE SCALE GENOMIC DNA]</scope>
    <source>
        <strain evidence="5 6">ZYL</strain>
    </source>
</reference>
<dbReference type="PANTHER" id="PTHR46429">
    <property type="entry name" value="23S RRNA (GUANOSINE-2'-O-)-METHYLTRANSFERASE RLMB"/>
    <property type="match status" value="1"/>
</dbReference>
<dbReference type="GO" id="GO:0032259">
    <property type="term" value="P:methylation"/>
    <property type="evidence" value="ECO:0007669"/>
    <property type="project" value="UniProtKB-KW"/>
</dbReference>
<evidence type="ECO:0000256" key="3">
    <source>
        <dbReference type="SAM" id="MobiDB-lite"/>
    </source>
</evidence>
<evidence type="ECO:0000313" key="5">
    <source>
        <dbReference type="EMBL" id="PHZ86495.1"/>
    </source>
</evidence>
<dbReference type="SMART" id="SM00967">
    <property type="entry name" value="SpoU_sub_bind"/>
    <property type="match status" value="1"/>
</dbReference>
<dbReference type="Gene3D" id="3.30.1330.30">
    <property type="match status" value="1"/>
</dbReference>
<dbReference type="Proteomes" id="UP000229730">
    <property type="component" value="Unassembled WGS sequence"/>
</dbReference>
<protein>
    <submittedName>
        <fullName evidence="5">23S rRNA (Guanosine(2251)-2'-O)-methyltransferase RlmB</fullName>
    </submittedName>
</protein>
<dbReference type="InterPro" id="IPR013123">
    <property type="entry name" value="SpoU_subst-bd"/>
</dbReference>
<accession>A0A2G4YVZ4</accession>
<comment type="caution">
    <text evidence="5">The sequence shown here is derived from an EMBL/GenBank/DDBJ whole genome shotgun (WGS) entry which is preliminary data.</text>
</comment>
<dbReference type="GO" id="GO:0005829">
    <property type="term" value="C:cytosol"/>
    <property type="evidence" value="ECO:0007669"/>
    <property type="project" value="TreeGrafter"/>
</dbReference>
<keyword evidence="6" id="KW-1185">Reference proteome</keyword>
<dbReference type="NCBIfam" id="TIGR00186">
    <property type="entry name" value="rRNA_methyl_3"/>
    <property type="match status" value="1"/>
</dbReference>
<name>A0A2G4YVZ4_9PROT</name>
<gene>
    <name evidence="5" type="ORF">CRD36_00995</name>
</gene>
<dbReference type="Pfam" id="PF08032">
    <property type="entry name" value="SpoU_sub_bind"/>
    <property type="match status" value="1"/>
</dbReference>
<dbReference type="InterPro" id="IPR001537">
    <property type="entry name" value="SpoU_MeTrfase"/>
</dbReference>
<dbReference type="AlphaFoldDB" id="A0A2G4YVZ4"/>
<organism evidence="5 6">
    <name type="scientific">Paremcibacter congregatus</name>
    <dbReference type="NCBI Taxonomy" id="2043170"/>
    <lineage>
        <taxon>Bacteria</taxon>
        <taxon>Pseudomonadati</taxon>
        <taxon>Pseudomonadota</taxon>
        <taxon>Alphaproteobacteria</taxon>
        <taxon>Emcibacterales</taxon>
        <taxon>Emcibacteraceae</taxon>
        <taxon>Paremcibacter</taxon>
    </lineage>
</organism>
<feature type="domain" description="RNA 2-O ribose methyltransferase substrate binding" evidence="4">
    <location>
        <begin position="72"/>
        <end position="150"/>
    </location>
</feature>
<dbReference type="OrthoDB" id="9785673at2"/>
<dbReference type="CDD" id="cd18103">
    <property type="entry name" value="SpoU-like_RlmB"/>
    <property type="match status" value="1"/>
</dbReference>
<dbReference type="SUPFAM" id="SSF75217">
    <property type="entry name" value="alpha/beta knot"/>
    <property type="match status" value="1"/>
</dbReference>
<dbReference type="Gene3D" id="3.40.1280.10">
    <property type="match status" value="1"/>
</dbReference>
<feature type="compositionally biased region" description="Basic and acidic residues" evidence="3">
    <location>
        <begin position="1"/>
        <end position="32"/>
    </location>
</feature>
<dbReference type="PANTHER" id="PTHR46429:SF1">
    <property type="entry name" value="23S RRNA (GUANOSINE-2'-O-)-METHYLTRANSFERASE RLMB"/>
    <property type="match status" value="1"/>
</dbReference>
<dbReference type="Pfam" id="PF00588">
    <property type="entry name" value="SpoU_methylase"/>
    <property type="match status" value="1"/>
</dbReference>
<dbReference type="SUPFAM" id="SSF55315">
    <property type="entry name" value="L30e-like"/>
    <property type="match status" value="1"/>
</dbReference>
<feature type="compositionally biased region" description="Basic and acidic residues" evidence="3">
    <location>
        <begin position="50"/>
        <end position="66"/>
    </location>
</feature>
<evidence type="ECO:0000256" key="2">
    <source>
        <dbReference type="ARBA" id="ARBA00022679"/>
    </source>
</evidence>
<dbReference type="InParanoid" id="A0A2G4YVZ4"/>
<evidence type="ECO:0000256" key="1">
    <source>
        <dbReference type="ARBA" id="ARBA00022603"/>
    </source>
</evidence>
<dbReference type="InterPro" id="IPR029064">
    <property type="entry name" value="Ribosomal_eL30-like_sf"/>
</dbReference>
<dbReference type="InterPro" id="IPR029026">
    <property type="entry name" value="tRNA_m1G_MTases_N"/>
</dbReference>
<dbReference type="GO" id="GO:0008173">
    <property type="term" value="F:RNA methyltransferase activity"/>
    <property type="evidence" value="ECO:0007669"/>
    <property type="project" value="InterPro"/>
</dbReference>
<sequence length="310" mass="33728">MSKKDQKAQRHGQKRDNSARKSSKESRRELAPKKSPAPLAPHPARNPAKHPSESRPERRPQRPASHDATDLWLFGKHPVMAALQNPARPIKRLFVTKRSAEQYKEELYSIMEDRPELSPEIVPIEALMKPLPDECVHQGIALQTAPLPAVALQDCCAITEDGSHLVLILDQITDPHNVGAIIRSAAAFGARAIISTDRNAPPESGTLAKSSSGALEVLPWVRVTNLSRALDELADMGYWRLGMDGTADLSIRDADFGQNIALVMGAEGKGLRKGTVSHCDALIKLPIQRTVESLNVSNAAAIALYAFSAS</sequence>
<feature type="region of interest" description="Disordered" evidence="3">
    <location>
        <begin position="1"/>
        <end position="66"/>
    </location>
</feature>
<dbReference type="InterPro" id="IPR004441">
    <property type="entry name" value="rRNA_MeTrfase_TrmH"/>
</dbReference>
<dbReference type="RefSeq" id="WP_099470872.1">
    <property type="nucleotide sequence ID" value="NZ_CP041025.1"/>
</dbReference>
<dbReference type="GO" id="GO:0003723">
    <property type="term" value="F:RNA binding"/>
    <property type="evidence" value="ECO:0007669"/>
    <property type="project" value="InterPro"/>
</dbReference>
<keyword evidence="1 5" id="KW-0489">Methyltransferase</keyword>
<evidence type="ECO:0000259" key="4">
    <source>
        <dbReference type="SMART" id="SM00967"/>
    </source>
</evidence>
<dbReference type="InterPro" id="IPR029028">
    <property type="entry name" value="Alpha/beta_knot_MTases"/>
</dbReference>
<dbReference type="FunCoup" id="A0A2G4YVZ4">
    <property type="interactions" value="491"/>
</dbReference>
<dbReference type="GO" id="GO:0006396">
    <property type="term" value="P:RNA processing"/>
    <property type="evidence" value="ECO:0007669"/>
    <property type="project" value="InterPro"/>
</dbReference>